<feature type="compositionally biased region" description="Polar residues" evidence="1">
    <location>
        <begin position="56"/>
        <end position="72"/>
    </location>
</feature>
<dbReference type="Proteomes" id="UP000314294">
    <property type="component" value="Unassembled WGS sequence"/>
</dbReference>
<organism evidence="2 3">
    <name type="scientific">Liparis tanakae</name>
    <name type="common">Tanaka's snailfish</name>
    <dbReference type="NCBI Taxonomy" id="230148"/>
    <lineage>
        <taxon>Eukaryota</taxon>
        <taxon>Metazoa</taxon>
        <taxon>Chordata</taxon>
        <taxon>Craniata</taxon>
        <taxon>Vertebrata</taxon>
        <taxon>Euteleostomi</taxon>
        <taxon>Actinopterygii</taxon>
        <taxon>Neopterygii</taxon>
        <taxon>Teleostei</taxon>
        <taxon>Neoteleostei</taxon>
        <taxon>Acanthomorphata</taxon>
        <taxon>Eupercaria</taxon>
        <taxon>Perciformes</taxon>
        <taxon>Cottioidei</taxon>
        <taxon>Cottales</taxon>
        <taxon>Liparidae</taxon>
        <taxon>Liparis</taxon>
    </lineage>
</organism>
<gene>
    <name evidence="2" type="ORF">EYF80_057715</name>
</gene>
<keyword evidence="3" id="KW-1185">Reference proteome</keyword>
<evidence type="ECO:0000313" key="3">
    <source>
        <dbReference type="Proteomes" id="UP000314294"/>
    </source>
</evidence>
<comment type="caution">
    <text evidence="2">The sequence shown here is derived from an EMBL/GenBank/DDBJ whole genome shotgun (WGS) entry which is preliminary data.</text>
</comment>
<proteinExistence type="predicted"/>
<reference evidence="2 3" key="1">
    <citation type="submission" date="2019-03" db="EMBL/GenBank/DDBJ databases">
        <title>First draft genome of Liparis tanakae, snailfish: a comprehensive survey of snailfish specific genes.</title>
        <authorList>
            <person name="Kim W."/>
            <person name="Song I."/>
            <person name="Jeong J.-H."/>
            <person name="Kim D."/>
            <person name="Kim S."/>
            <person name="Ryu S."/>
            <person name="Song J.Y."/>
            <person name="Lee S.K."/>
        </authorList>
    </citation>
    <scope>NUCLEOTIDE SEQUENCE [LARGE SCALE GENOMIC DNA]</scope>
    <source>
        <tissue evidence="2">Muscle</tissue>
    </source>
</reference>
<accession>A0A4Z2ET76</accession>
<evidence type="ECO:0000256" key="1">
    <source>
        <dbReference type="SAM" id="MobiDB-lite"/>
    </source>
</evidence>
<sequence>MEKDDHGAGVVNGFHGDRDRSVMTHPYIRLNAEGARLVTTSSAREAGAVHPPLCSRSVTRGRSAEAQQGASMQETDGLSVSLKWLPPSSLWLSSAPYSLWLSSAPYSRRPAVRSRVLSLISAGGSVVDRLVFWIGPLGRPE</sequence>
<dbReference type="EMBL" id="SRLO01002913">
    <property type="protein sequence ID" value="TNN32127.1"/>
    <property type="molecule type" value="Genomic_DNA"/>
</dbReference>
<dbReference type="AlphaFoldDB" id="A0A4Z2ET76"/>
<protein>
    <submittedName>
        <fullName evidence="2">Uncharacterized protein</fullName>
    </submittedName>
</protein>
<name>A0A4Z2ET76_9TELE</name>
<feature type="region of interest" description="Disordered" evidence="1">
    <location>
        <begin position="42"/>
        <end position="72"/>
    </location>
</feature>
<evidence type="ECO:0000313" key="2">
    <source>
        <dbReference type="EMBL" id="TNN32127.1"/>
    </source>
</evidence>